<dbReference type="Proteomes" id="UP000305546">
    <property type="component" value="Unassembled WGS sequence"/>
</dbReference>
<keyword evidence="2" id="KW-1185">Reference proteome</keyword>
<dbReference type="EMBL" id="VDFW01000055">
    <property type="protein sequence ID" value="TNC19089.1"/>
    <property type="molecule type" value="Genomic_DNA"/>
</dbReference>
<sequence>MQVEVRTAAAELGIRCFHPHESRRDMPGWPDLVLFGRGGLIFRELKSTAGRVSRDQQLVGAELARAGADWAVWRPKDWLDGRIHRELNQLARVNKITH</sequence>
<dbReference type="Gene3D" id="3.40.1350.10">
    <property type="match status" value="1"/>
</dbReference>
<dbReference type="InterPro" id="IPR011856">
    <property type="entry name" value="tRNA_endonuc-like_dom_sf"/>
</dbReference>
<dbReference type="AlphaFoldDB" id="A0A5C4LSF8"/>
<dbReference type="OrthoDB" id="4200941at2"/>
<evidence type="ECO:0000313" key="2">
    <source>
        <dbReference type="Proteomes" id="UP000305546"/>
    </source>
</evidence>
<organism evidence="1 2">
    <name type="scientific">Amycolatopsis alkalitolerans</name>
    <dbReference type="NCBI Taxonomy" id="2547244"/>
    <lineage>
        <taxon>Bacteria</taxon>
        <taxon>Bacillati</taxon>
        <taxon>Actinomycetota</taxon>
        <taxon>Actinomycetes</taxon>
        <taxon>Pseudonocardiales</taxon>
        <taxon>Pseudonocardiaceae</taxon>
        <taxon>Amycolatopsis</taxon>
    </lineage>
</organism>
<gene>
    <name evidence="1" type="ORF">FG385_33000</name>
</gene>
<reference evidence="1 2" key="1">
    <citation type="submission" date="2019-06" db="EMBL/GenBank/DDBJ databases">
        <title>Amycolatopsis alkalitolerans sp. nov., isolated from Gastrodia elata Blume.</title>
        <authorList>
            <person name="Narsing Rao M.P."/>
            <person name="Li W.J."/>
        </authorList>
    </citation>
    <scope>NUCLEOTIDE SEQUENCE [LARGE SCALE GENOMIC DNA]</scope>
    <source>
        <strain evidence="1 2">SYSUP0005</strain>
    </source>
</reference>
<comment type="caution">
    <text evidence="1">The sequence shown here is derived from an EMBL/GenBank/DDBJ whole genome shotgun (WGS) entry which is preliminary data.</text>
</comment>
<protein>
    <submittedName>
        <fullName evidence="1">VRR-NUC domain-containing protein</fullName>
    </submittedName>
</protein>
<proteinExistence type="predicted"/>
<dbReference type="GO" id="GO:0003676">
    <property type="term" value="F:nucleic acid binding"/>
    <property type="evidence" value="ECO:0007669"/>
    <property type="project" value="InterPro"/>
</dbReference>
<evidence type="ECO:0000313" key="1">
    <source>
        <dbReference type="EMBL" id="TNC19089.1"/>
    </source>
</evidence>
<accession>A0A5C4LSF8</accession>
<name>A0A5C4LSF8_9PSEU</name>